<feature type="transmembrane region" description="Helical" evidence="9">
    <location>
        <begin position="370"/>
        <end position="388"/>
    </location>
</feature>
<dbReference type="GO" id="GO:0015188">
    <property type="term" value="F:L-isoleucine transmembrane transporter activity"/>
    <property type="evidence" value="ECO:0007669"/>
    <property type="project" value="TreeGrafter"/>
</dbReference>
<keyword evidence="7 9" id="KW-1133">Transmembrane helix</keyword>
<keyword evidence="5 9" id="KW-0812">Transmembrane</keyword>
<feature type="transmembrane region" description="Helical" evidence="9">
    <location>
        <begin position="284"/>
        <end position="310"/>
    </location>
</feature>
<dbReference type="GO" id="GO:0015190">
    <property type="term" value="F:L-leucine transmembrane transporter activity"/>
    <property type="evidence" value="ECO:0007669"/>
    <property type="project" value="TreeGrafter"/>
</dbReference>
<feature type="transmembrane region" description="Helical" evidence="9">
    <location>
        <begin position="235"/>
        <end position="256"/>
    </location>
</feature>
<dbReference type="InterPro" id="IPR004685">
    <property type="entry name" value="Brnchd-chn_aa_trnsp_Livcs"/>
</dbReference>
<feature type="transmembrane region" description="Helical" evidence="9">
    <location>
        <begin position="117"/>
        <end position="139"/>
    </location>
</feature>
<evidence type="ECO:0000256" key="9">
    <source>
        <dbReference type="RuleBase" id="RU362122"/>
    </source>
</evidence>
<dbReference type="AlphaFoldDB" id="A0A3Q8S2K7"/>
<protein>
    <recommendedName>
        <fullName evidence="9">Branched-chain amino acid transport system carrier protein</fullName>
    </recommendedName>
</protein>
<evidence type="ECO:0000313" key="10">
    <source>
        <dbReference type="EMBL" id="AZK43956.1"/>
    </source>
</evidence>
<evidence type="ECO:0000256" key="5">
    <source>
        <dbReference type="ARBA" id="ARBA00022692"/>
    </source>
</evidence>
<organism evidence="10 11">
    <name type="scientific">Erysipelothrix piscisicarius</name>
    <dbReference type="NCBI Taxonomy" id="2485784"/>
    <lineage>
        <taxon>Bacteria</taxon>
        <taxon>Bacillati</taxon>
        <taxon>Bacillota</taxon>
        <taxon>Erysipelotrichia</taxon>
        <taxon>Erysipelotrichales</taxon>
        <taxon>Erysipelotrichaceae</taxon>
        <taxon>Erysipelothrix</taxon>
    </lineage>
</organism>
<keyword evidence="4" id="KW-1003">Cell membrane</keyword>
<evidence type="ECO:0000256" key="1">
    <source>
        <dbReference type="ARBA" id="ARBA00004651"/>
    </source>
</evidence>
<feature type="transmembrane region" description="Helical" evidence="9">
    <location>
        <begin position="346"/>
        <end position="363"/>
    </location>
</feature>
<dbReference type="GO" id="GO:0005886">
    <property type="term" value="C:plasma membrane"/>
    <property type="evidence" value="ECO:0007669"/>
    <property type="project" value="UniProtKB-SubCell"/>
</dbReference>
<evidence type="ECO:0000256" key="8">
    <source>
        <dbReference type="ARBA" id="ARBA00023136"/>
    </source>
</evidence>
<dbReference type="GO" id="GO:0005304">
    <property type="term" value="F:L-valine transmembrane transporter activity"/>
    <property type="evidence" value="ECO:0007669"/>
    <property type="project" value="TreeGrafter"/>
</dbReference>
<keyword evidence="8 9" id="KW-0472">Membrane</keyword>
<comment type="function">
    <text evidence="9">Component of the transport system for branched-chain amino acids.</text>
</comment>
<evidence type="ECO:0000256" key="6">
    <source>
        <dbReference type="ARBA" id="ARBA00022970"/>
    </source>
</evidence>
<sequence length="438" mass="47742">MNKLSKSQLLSVSLMLFSMFFGAGNLIFPTMIGYLAGSHKWIGIFAFSITAVLLPILALVAVSKQDGFLNLADKVHPCFALIFPTILYLLSGPLLSVPRAGIMPFETSLRLLFNDPSHIQIGLLIYSFLFFLLCFGFCIKPQALSDRVGKILTPLLLLFILILFGAAFVTTLSSNTLSHEPYLTSGSAFASGFVDGYLTLDGLGALNLGILVTMSIKSYGLKDEQQVRKSTIQSGVIAGILLFIVYCMLGFLGNLMSSELLHAQNGAEVIARLGTRLFGNYGPFVLGMLFFLACLTTCVGLISCSSEFFAERYPRLSYRRRVSILCFLSFAISNIGLTTILKISGPILACVYPAAIVLILLGLSSKPSALTYRIAIISSTIFSIITVLDHIKISIPVITQCCRALPLYSLNLGWVVPTFILAFCSLQLQSIQKKEELI</sequence>
<dbReference type="Proteomes" id="UP000278804">
    <property type="component" value="Chromosome"/>
</dbReference>
<comment type="subcellular location">
    <subcellularLocation>
        <location evidence="1 9">Cell membrane</location>
        <topology evidence="1 9">Multi-pass membrane protein</topology>
    </subcellularLocation>
</comment>
<dbReference type="Pfam" id="PF05525">
    <property type="entry name" value="Branch_AA_trans"/>
    <property type="match status" value="1"/>
</dbReference>
<name>A0A3Q8S2K7_9FIRM</name>
<evidence type="ECO:0000256" key="7">
    <source>
        <dbReference type="ARBA" id="ARBA00022989"/>
    </source>
</evidence>
<feature type="transmembrane region" description="Helical" evidence="9">
    <location>
        <begin position="151"/>
        <end position="169"/>
    </location>
</feature>
<dbReference type="PANTHER" id="PTHR30588">
    <property type="entry name" value="BRANCHED-CHAIN AMINO ACID TRANSPORT SYSTEM 2 CARRIER PROTEIN"/>
    <property type="match status" value="1"/>
</dbReference>
<feature type="transmembrane region" description="Helical" evidence="9">
    <location>
        <begin position="322"/>
        <end position="340"/>
    </location>
</feature>
<feature type="transmembrane region" description="Helical" evidence="9">
    <location>
        <begin position="408"/>
        <end position="428"/>
    </location>
</feature>
<evidence type="ECO:0000256" key="2">
    <source>
        <dbReference type="ARBA" id="ARBA00008540"/>
    </source>
</evidence>
<evidence type="ECO:0000256" key="4">
    <source>
        <dbReference type="ARBA" id="ARBA00022475"/>
    </source>
</evidence>
<comment type="similarity">
    <text evidence="2 9">Belongs to the branched chain amino acid transporter family.</text>
</comment>
<dbReference type="NCBIfam" id="TIGR00796">
    <property type="entry name" value="livcs"/>
    <property type="match status" value="1"/>
</dbReference>
<feature type="transmembrane region" description="Helical" evidence="9">
    <location>
        <begin position="75"/>
        <end position="97"/>
    </location>
</feature>
<evidence type="ECO:0000313" key="11">
    <source>
        <dbReference type="Proteomes" id="UP000278804"/>
    </source>
</evidence>
<dbReference type="GO" id="GO:0015820">
    <property type="term" value="P:L-leucine transport"/>
    <property type="evidence" value="ECO:0007669"/>
    <property type="project" value="TreeGrafter"/>
</dbReference>
<proteinExistence type="inferred from homology"/>
<gene>
    <name evidence="10" type="primary">brnQ</name>
    <name evidence="10" type="ORF">EEI45_03485</name>
</gene>
<dbReference type="GO" id="GO:0015818">
    <property type="term" value="P:isoleucine transport"/>
    <property type="evidence" value="ECO:0007669"/>
    <property type="project" value="TreeGrafter"/>
</dbReference>
<dbReference type="RefSeq" id="WP_125164161.1">
    <property type="nucleotide sequence ID" value="NZ_CP034234.1"/>
</dbReference>
<accession>A0A3Q8S2K7</accession>
<dbReference type="KEGG" id="eri:EEI45_03485"/>
<feature type="transmembrane region" description="Helical" evidence="9">
    <location>
        <begin position="12"/>
        <end position="35"/>
    </location>
</feature>
<dbReference type="EMBL" id="CP034234">
    <property type="protein sequence ID" value="AZK43956.1"/>
    <property type="molecule type" value="Genomic_DNA"/>
</dbReference>
<reference evidence="10 11" key="1">
    <citation type="journal article" date="2020" name="Int. J. Syst. Evol. Microbiol.">
        <title>Description of Erysipelothrix piscisicarius sp. nov., an emergent fish pathogen, and assessment of virulence using a tiger barb (Puntigrus tetrazona) infection model.</title>
        <authorList>
            <person name="Pomaranski E.K."/>
            <person name="Griffin M.J."/>
            <person name="Camus A.C."/>
            <person name="Armwood A.R."/>
            <person name="Shelley J."/>
            <person name="Waldbieser G.C."/>
            <person name="LaFrentz B.R."/>
            <person name="Garcia J.C."/>
            <person name="Yanong R."/>
            <person name="Soto E."/>
        </authorList>
    </citation>
    <scope>NUCLEOTIDE SEQUENCE [LARGE SCALE GENOMIC DNA]</scope>
    <source>
        <strain evidence="10 11">15TAL0474</strain>
    </source>
</reference>
<dbReference type="PANTHER" id="PTHR30588:SF0">
    <property type="entry name" value="BRANCHED-CHAIN AMINO ACID PERMEASE BRNQ"/>
    <property type="match status" value="1"/>
</dbReference>
<keyword evidence="6 9" id="KW-0029">Amino-acid transport</keyword>
<evidence type="ECO:0000256" key="3">
    <source>
        <dbReference type="ARBA" id="ARBA00022448"/>
    </source>
</evidence>
<keyword evidence="3 9" id="KW-0813">Transport</keyword>
<keyword evidence="11" id="KW-1185">Reference proteome</keyword>
<feature type="transmembrane region" description="Helical" evidence="9">
    <location>
        <begin position="189"/>
        <end position="214"/>
    </location>
</feature>
<feature type="transmembrane region" description="Helical" evidence="9">
    <location>
        <begin position="41"/>
        <end position="63"/>
    </location>
</feature>